<organism evidence="3 4">
    <name type="scientific">Cladorrhinum samala</name>
    <dbReference type="NCBI Taxonomy" id="585594"/>
    <lineage>
        <taxon>Eukaryota</taxon>
        <taxon>Fungi</taxon>
        <taxon>Dikarya</taxon>
        <taxon>Ascomycota</taxon>
        <taxon>Pezizomycotina</taxon>
        <taxon>Sordariomycetes</taxon>
        <taxon>Sordariomycetidae</taxon>
        <taxon>Sordariales</taxon>
        <taxon>Podosporaceae</taxon>
        <taxon>Cladorrhinum</taxon>
    </lineage>
</organism>
<feature type="compositionally biased region" description="Gly residues" evidence="1">
    <location>
        <begin position="665"/>
        <end position="674"/>
    </location>
</feature>
<dbReference type="InterPro" id="IPR058317">
    <property type="entry name" value="DUF8004"/>
</dbReference>
<evidence type="ECO:0000313" key="3">
    <source>
        <dbReference type="EMBL" id="KAK4463299.1"/>
    </source>
</evidence>
<feature type="domain" description="DUF8004" evidence="2">
    <location>
        <begin position="104"/>
        <end position="195"/>
    </location>
</feature>
<feature type="compositionally biased region" description="Polar residues" evidence="1">
    <location>
        <begin position="361"/>
        <end position="370"/>
    </location>
</feature>
<accession>A0AAV9HU06</accession>
<comment type="caution">
    <text evidence="3">The sequence shown here is derived from an EMBL/GenBank/DDBJ whole genome shotgun (WGS) entry which is preliminary data.</text>
</comment>
<feature type="region of interest" description="Disordered" evidence="1">
    <location>
        <begin position="571"/>
        <end position="733"/>
    </location>
</feature>
<evidence type="ECO:0000259" key="2">
    <source>
        <dbReference type="Pfam" id="PF26013"/>
    </source>
</evidence>
<reference evidence="3" key="2">
    <citation type="submission" date="2023-06" db="EMBL/GenBank/DDBJ databases">
        <authorList>
            <consortium name="Lawrence Berkeley National Laboratory"/>
            <person name="Mondo S.J."/>
            <person name="Hensen N."/>
            <person name="Bonometti L."/>
            <person name="Westerberg I."/>
            <person name="Brannstrom I.O."/>
            <person name="Guillou S."/>
            <person name="Cros-Aarteil S."/>
            <person name="Calhoun S."/>
            <person name="Haridas S."/>
            <person name="Kuo A."/>
            <person name="Pangilinan J."/>
            <person name="Riley R."/>
            <person name="Labutti K."/>
            <person name="Andreopoulos B."/>
            <person name="Lipzen A."/>
            <person name="Chen C."/>
            <person name="Yanf M."/>
            <person name="Daum C."/>
            <person name="Ng V."/>
            <person name="Clum A."/>
            <person name="Steindorff A."/>
            <person name="Ohm R."/>
            <person name="Martin F."/>
            <person name="Silar P."/>
            <person name="Natvig D."/>
            <person name="Lalanne C."/>
            <person name="Gautier V."/>
            <person name="Ament-Velasquez S.L."/>
            <person name="Kruys A."/>
            <person name="Hutchinson M.I."/>
            <person name="Powell A.J."/>
            <person name="Barry K."/>
            <person name="Miller A.N."/>
            <person name="Grigoriev I.V."/>
            <person name="Debuchy R."/>
            <person name="Gladieux P."/>
            <person name="Thoren M.H."/>
            <person name="Johannesson H."/>
        </authorList>
    </citation>
    <scope>NUCLEOTIDE SEQUENCE</scope>
    <source>
        <strain evidence="3">PSN324</strain>
    </source>
</reference>
<gene>
    <name evidence="3" type="ORF">QBC42DRAFT_266034</name>
</gene>
<keyword evidence="4" id="KW-1185">Reference proteome</keyword>
<feature type="region of interest" description="Disordered" evidence="1">
    <location>
        <begin position="360"/>
        <end position="387"/>
    </location>
</feature>
<dbReference type="Proteomes" id="UP001321749">
    <property type="component" value="Unassembled WGS sequence"/>
</dbReference>
<proteinExistence type="predicted"/>
<sequence length="733" mass="80277">MLHRGQYGQRLSPGTYGHGGQPTPPVSEDLNHWEMDGQISYEMYFPAPHHLNIIDQLRHHITTRNVFAMLYHASIVGLSLFQALSDLLARLEHYMPSEVDNIGTILNYISARGIDDVRNDAETAVGLLAWSEGGDVRWEEGWRECFLHCAGMYPRLETCADFKHVTPITRALLDRAHIETQVRVQLAQERLAGFQYGDLWPAAVAIAANTTGPVTAAPARAAAERLQNFFVQYYTREFGAWPPSPPQLGPDEKLGVAPSHGGALDDEEAMWLTRTVAQHLQKDFGALYDYLVNRDILWDVSEARSSRKWMIVSSSGSQSFDADTEDLPMTDILIEFDNKNRFPHIPRPYPLVPESIPPCVNPSSKESSSGMFKGAKKSGPLPSTSTRTNALDRRIQLAYTESTNLCMLGSDFTHSALIDAFAKFEKTDKVGEVDPSTARRGRWVLIYGILQTLASVSVDAPNVRYRDEVAYHLSPRLKGAKLPPWKTGTRHGQGGLSSGYDEAAHELSHCWLAPRAWIAGSASNSGAEYSSGAEESCSSVGYGGRSWNFPIPRGTPPASVFGRSNTNYSVRSGGNGNGSSRASSVAGWSGGASGHPESDAGASRRGQAPRRMVPREFAGGRGRGQGQFDTVEEDGGYGERGGGQQQTYGYNESGSGCGYDRENGYDGGGGGGGDNFDDERYSITAYSSVPESSRKESEKKERRKQRERRAREEGPPVFRDFDELDSVIDGSAP</sequence>
<dbReference type="EMBL" id="MU864961">
    <property type="protein sequence ID" value="KAK4463299.1"/>
    <property type="molecule type" value="Genomic_DNA"/>
</dbReference>
<protein>
    <recommendedName>
        <fullName evidence="2">DUF8004 domain-containing protein</fullName>
    </recommendedName>
</protein>
<dbReference type="Pfam" id="PF26013">
    <property type="entry name" value="DUF8004"/>
    <property type="match status" value="1"/>
</dbReference>
<dbReference type="PANTHER" id="PTHR39601:SF2">
    <property type="entry name" value="CHORIOGENIN HMINOR"/>
    <property type="match status" value="1"/>
</dbReference>
<reference evidence="3" key="1">
    <citation type="journal article" date="2023" name="Mol. Phylogenet. Evol.">
        <title>Genome-scale phylogeny and comparative genomics of the fungal order Sordariales.</title>
        <authorList>
            <person name="Hensen N."/>
            <person name="Bonometti L."/>
            <person name="Westerberg I."/>
            <person name="Brannstrom I.O."/>
            <person name="Guillou S."/>
            <person name="Cros-Aarteil S."/>
            <person name="Calhoun S."/>
            <person name="Haridas S."/>
            <person name="Kuo A."/>
            <person name="Mondo S."/>
            <person name="Pangilinan J."/>
            <person name="Riley R."/>
            <person name="LaButti K."/>
            <person name="Andreopoulos B."/>
            <person name="Lipzen A."/>
            <person name="Chen C."/>
            <person name="Yan M."/>
            <person name="Daum C."/>
            <person name="Ng V."/>
            <person name="Clum A."/>
            <person name="Steindorff A."/>
            <person name="Ohm R.A."/>
            <person name="Martin F."/>
            <person name="Silar P."/>
            <person name="Natvig D.O."/>
            <person name="Lalanne C."/>
            <person name="Gautier V."/>
            <person name="Ament-Velasquez S.L."/>
            <person name="Kruys A."/>
            <person name="Hutchinson M.I."/>
            <person name="Powell A.J."/>
            <person name="Barry K."/>
            <person name="Miller A.N."/>
            <person name="Grigoriev I.V."/>
            <person name="Debuchy R."/>
            <person name="Gladieux P."/>
            <person name="Hiltunen Thoren M."/>
            <person name="Johannesson H."/>
        </authorList>
    </citation>
    <scope>NUCLEOTIDE SEQUENCE</scope>
    <source>
        <strain evidence="3">PSN324</strain>
    </source>
</reference>
<dbReference type="PANTHER" id="PTHR39601">
    <property type="entry name" value="CHORIOGENIN HMINOR"/>
    <property type="match status" value="1"/>
</dbReference>
<evidence type="ECO:0000313" key="4">
    <source>
        <dbReference type="Proteomes" id="UP001321749"/>
    </source>
</evidence>
<name>A0AAV9HU06_9PEZI</name>
<dbReference type="AlphaFoldDB" id="A0AAV9HU06"/>
<evidence type="ECO:0000256" key="1">
    <source>
        <dbReference type="SAM" id="MobiDB-lite"/>
    </source>
</evidence>
<feature type="compositionally biased region" description="Low complexity" evidence="1">
    <location>
        <begin position="578"/>
        <end position="587"/>
    </location>
</feature>